<feature type="region of interest" description="Disordered" evidence="1">
    <location>
        <begin position="28"/>
        <end position="48"/>
    </location>
</feature>
<proteinExistence type="predicted"/>
<name>A0ABP8Y7B4_9MICO</name>
<dbReference type="PRINTS" id="PR00111">
    <property type="entry name" value="ABHYDROLASE"/>
</dbReference>
<keyword evidence="4" id="KW-1185">Reference proteome</keyword>
<dbReference type="EMBL" id="BAABLO010000005">
    <property type="protein sequence ID" value="GAA4721685.1"/>
    <property type="molecule type" value="Genomic_DNA"/>
</dbReference>
<evidence type="ECO:0000259" key="2">
    <source>
        <dbReference type="Pfam" id="PF12146"/>
    </source>
</evidence>
<dbReference type="PRINTS" id="PR00412">
    <property type="entry name" value="EPOXHYDRLASE"/>
</dbReference>
<dbReference type="InterPro" id="IPR000073">
    <property type="entry name" value="AB_hydrolase_1"/>
</dbReference>
<evidence type="ECO:0000313" key="4">
    <source>
        <dbReference type="Proteomes" id="UP001500556"/>
    </source>
</evidence>
<organism evidence="3 4">
    <name type="scientific">Pedococcus ginsenosidimutans</name>
    <dbReference type="NCBI Taxonomy" id="490570"/>
    <lineage>
        <taxon>Bacteria</taxon>
        <taxon>Bacillati</taxon>
        <taxon>Actinomycetota</taxon>
        <taxon>Actinomycetes</taxon>
        <taxon>Micrococcales</taxon>
        <taxon>Intrasporangiaceae</taxon>
        <taxon>Pedococcus</taxon>
    </lineage>
</organism>
<dbReference type="InterPro" id="IPR029058">
    <property type="entry name" value="AB_hydrolase_fold"/>
</dbReference>
<dbReference type="GO" id="GO:0016787">
    <property type="term" value="F:hydrolase activity"/>
    <property type="evidence" value="ECO:0007669"/>
    <property type="project" value="UniProtKB-KW"/>
</dbReference>
<protein>
    <submittedName>
        <fullName evidence="3">Alpha/beta hydrolase</fullName>
    </submittedName>
</protein>
<comment type="caution">
    <text evidence="3">The sequence shown here is derived from an EMBL/GenBank/DDBJ whole genome shotgun (WGS) entry which is preliminary data.</text>
</comment>
<dbReference type="Pfam" id="PF12146">
    <property type="entry name" value="Hydrolase_4"/>
    <property type="match status" value="1"/>
</dbReference>
<dbReference type="PANTHER" id="PTHR43798">
    <property type="entry name" value="MONOACYLGLYCEROL LIPASE"/>
    <property type="match status" value="1"/>
</dbReference>
<accession>A0ABP8Y7B4</accession>
<feature type="domain" description="Serine aminopeptidase S33" evidence="2">
    <location>
        <begin position="49"/>
        <end position="283"/>
    </location>
</feature>
<gene>
    <name evidence="3" type="ORF">GCM10025782_19390</name>
</gene>
<dbReference type="InterPro" id="IPR050266">
    <property type="entry name" value="AB_hydrolase_sf"/>
</dbReference>
<dbReference type="InterPro" id="IPR000639">
    <property type="entry name" value="Epox_hydrolase-like"/>
</dbReference>
<dbReference type="Proteomes" id="UP001500556">
    <property type="component" value="Unassembled WGS sequence"/>
</dbReference>
<sequence>MPTPSILTVSAPDGTRLRVQVYAAATATGGPTGSLPGAPPGSPPGSSPTVVLAHGWTLTHASWLPVVDRLTEQGLRVVTWDQRGHGRSGHIRGPATVRSLGDDLAAVLAVVAPDGPLVLGGHSMGGMTVMAYAGLHPREFTDRVTGVVLVSTVADSLGQRLPVRTGRVMKLVARLPRIRAGRFVTLAGQRRLLFGPEADAAHVVLTREQVAATTLPTMGRFYQAIAEHDEAPALSHLDGIPTVVLVGDRDRLTPPRDSERIAELVPHAQLRLLPGRGHMLAYEATDEVVDAFRTVLGTPA</sequence>
<dbReference type="SUPFAM" id="SSF53474">
    <property type="entry name" value="alpha/beta-Hydrolases"/>
    <property type="match status" value="1"/>
</dbReference>
<dbReference type="Gene3D" id="3.40.50.1820">
    <property type="entry name" value="alpha/beta hydrolase"/>
    <property type="match status" value="1"/>
</dbReference>
<keyword evidence="3" id="KW-0378">Hydrolase</keyword>
<evidence type="ECO:0000256" key="1">
    <source>
        <dbReference type="SAM" id="MobiDB-lite"/>
    </source>
</evidence>
<dbReference type="InterPro" id="IPR022742">
    <property type="entry name" value="Hydrolase_4"/>
</dbReference>
<dbReference type="RefSeq" id="WP_345502846.1">
    <property type="nucleotide sequence ID" value="NZ_BAABLO010000005.1"/>
</dbReference>
<evidence type="ECO:0000313" key="3">
    <source>
        <dbReference type="EMBL" id="GAA4721685.1"/>
    </source>
</evidence>
<feature type="compositionally biased region" description="Pro residues" evidence="1">
    <location>
        <begin position="37"/>
        <end position="46"/>
    </location>
</feature>
<reference evidence="4" key="1">
    <citation type="journal article" date="2019" name="Int. J. Syst. Evol. Microbiol.">
        <title>The Global Catalogue of Microorganisms (GCM) 10K type strain sequencing project: providing services to taxonomists for standard genome sequencing and annotation.</title>
        <authorList>
            <consortium name="The Broad Institute Genomics Platform"/>
            <consortium name="The Broad Institute Genome Sequencing Center for Infectious Disease"/>
            <person name="Wu L."/>
            <person name="Ma J."/>
        </authorList>
    </citation>
    <scope>NUCLEOTIDE SEQUENCE [LARGE SCALE GENOMIC DNA]</scope>
    <source>
        <strain evidence="4">JCM 18961</strain>
    </source>
</reference>